<sequence length="200" mass="22464">MFCPQGLVIAIPRPQTDIVACVVCVCVCVCVNHRCLFTEQQLEEQQHEQTKSSDPPSYFPYFPLRTSHTSNCITGKHAFTSQSVTDRQVLLHFSCQRRFSSTSSYGGLDTCSAGEDLGAFLYCVEVSWLKAPGIRSRGLLTPVVQFCHFSFSSIRLPCLPCRLRYVGSMRELLHTLLHSQKKKSMVMGLVLFWPCCCLGL</sequence>
<keyword evidence="2" id="KW-1185">Reference proteome</keyword>
<reference evidence="1" key="1">
    <citation type="journal article" date="2023" name="Mol. Phylogenet. Evol.">
        <title>Genome-scale phylogeny and comparative genomics of the fungal order Sordariales.</title>
        <authorList>
            <person name="Hensen N."/>
            <person name="Bonometti L."/>
            <person name="Westerberg I."/>
            <person name="Brannstrom I.O."/>
            <person name="Guillou S."/>
            <person name="Cros-Aarteil S."/>
            <person name="Calhoun S."/>
            <person name="Haridas S."/>
            <person name="Kuo A."/>
            <person name="Mondo S."/>
            <person name="Pangilinan J."/>
            <person name="Riley R."/>
            <person name="LaButti K."/>
            <person name="Andreopoulos B."/>
            <person name="Lipzen A."/>
            <person name="Chen C."/>
            <person name="Yan M."/>
            <person name="Daum C."/>
            <person name="Ng V."/>
            <person name="Clum A."/>
            <person name="Steindorff A."/>
            <person name="Ohm R.A."/>
            <person name="Martin F."/>
            <person name="Silar P."/>
            <person name="Natvig D.O."/>
            <person name="Lalanne C."/>
            <person name="Gautier V."/>
            <person name="Ament-Velasquez S.L."/>
            <person name="Kruys A."/>
            <person name="Hutchinson M.I."/>
            <person name="Powell A.J."/>
            <person name="Barry K."/>
            <person name="Miller A.N."/>
            <person name="Grigoriev I.V."/>
            <person name="Debuchy R."/>
            <person name="Gladieux P."/>
            <person name="Hiltunen Thoren M."/>
            <person name="Johannesson H."/>
        </authorList>
    </citation>
    <scope>NUCLEOTIDE SEQUENCE</scope>
    <source>
        <strain evidence="1">CBS 626.80</strain>
    </source>
</reference>
<reference evidence="1" key="2">
    <citation type="submission" date="2023-06" db="EMBL/GenBank/DDBJ databases">
        <authorList>
            <consortium name="Lawrence Berkeley National Laboratory"/>
            <person name="Mondo S.J."/>
            <person name="Hensen N."/>
            <person name="Bonometti L."/>
            <person name="Westerberg I."/>
            <person name="Brannstrom I.O."/>
            <person name="Guillou S."/>
            <person name="Cros-Aarteil S."/>
            <person name="Calhoun S."/>
            <person name="Haridas S."/>
            <person name="Kuo A."/>
            <person name="Pangilinan J."/>
            <person name="Riley R."/>
            <person name="Labutti K."/>
            <person name="Andreopoulos B."/>
            <person name="Lipzen A."/>
            <person name="Chen C."/>
            <person name="Yanf M."/>
            <person name="Daum C."/>
            <person name="Ng V."/>
            <person name="Clum A."/>
            <person name="Steindorff A."/>
            <person name="Ohm R."/>
            <person name="Martin F."/>
            <person name="Silar P."/>
            <person name="Natvig D."/>
            <person name="Lalanne C."/>
            <person name="Gautier V."/>
            <person name="Ament-Velasquez S.L."/>
            <person name="Kruys A."/>
            <person name="Hutchinson M.I."/>
            <person name="Powell A.J."/>
            <person name="Barry K."/>
            <person name="Miller A.N."/>
            <person name="Grigoriev I.V."/>
            <person name="Debuchy R."/>
            <person name="Gladieux P."/>
            <person name="Thoren M.H."/>
            <person name="Johannesson H."/>
        </authorList>
    </citation>
    <scope>NUCLEOTIDE SEQUENCE</scope>
    <source>
        <strain evidence="1">CBS 626.80</strain>
    </source>
</reference>
<protein>
    <submittedName>
        <fullName evidence="1">Uncharacterized protein</fullName>
    </submittedName>
</protein>
<dbReference type="AlphaFoldDB" id="A0AAN6P1F2"/>
<comment type="caution">
    <text evidence="1">The sequence shown here is derived from an EMBL/GenBank/DDBJ whole genome shotgun (WGS) entry which is preliminary data.</text>
</comment>
<organism evidence="1 2">
    <name type="scientific">Pseudoneurospora amorphoporcata</name>
    <dbReference type="NCBI Taxonomy" id="241081"/>
    <lineage>
        <taxon>Eukaryota</taxon>
        <taxon>Fungi</taxon>
        <taxon>Dikarya</taxon>
        <taxon>Ascomycota</taxon>
        <taxon>Pezizomycotina</taxon>
        <taxon>Sordariomycetes</taxon>
        <taxon>Sordariomycetidae</taxon>
        <taxon>Sordariales</taxon>
        <taxon>Sordariaceae</taxon>
        <taxon>Pseudoneurospora</taxon>
    </lineage>
</organism>
<dbReference type="EMBL" id="MU859083">
    <property type="protein sequence ID" value="KAK3954926.1"/>
    <property type="molecule type" value="Genomic_DNA"/>
</dbReference>
<dbReference type="Proteomes" id="UP001303222">
    <property type="component" value="Unassembled WGS sequence"/>
</dbReference>
<proteinExistence type="predicted"/>
<accession>A0AAN6P1F2</accession>
<evidence type="ECO:0000313" key="2">
    <source>
        <dbReference type="Proteomes" id="UP001303222"/>
    </source>
</evidence>
<evidence type="ECO:0000313" key="1">
    <source>
        <dbReference type="EMBL" id="KAK3954926.1"/>
    </source>
</evidence>
<name>A0AAN6P1F2_9PEZI</name>
<gene>
    <name evidence="1" type="ORF">QBC32DRAFT_68749</name>
</gene>